<dbReference type="SUPFAM" id="SSF74942">
    <property type="entry name" value="YhbC-like, C-terminal domain"/>
    <property type="match status" value="1"/>
</dbReference>
<proteinExistence type="inferred from homology"/>
<sequence>MSAKIEERVEEIVRKLLADAPELELVDVEYVRERDYYLRVYIDKTGGIDIDDCRCLSERLEEVLDREDFISDAYILEVSSPGLDRVLKKPRDFARERGKQVDVTLYAPFDGTKQWTGTLTACDGKILTLDEGIEIPMEQVSQIRLHIDF</sequence>
<organism evidence="6 7">
    <name type="scientific">Selenomonas dianae</name>
    <dbReference type="NCBI Taxonomy" id="135079"/>
    <lineage>
        <taxon>Bacteria</taxon>
        <taxon>Bacillati</taxon>
        <taxon>Bacillota</taxon>
        <taxon>Negativicutes</taxon>
        <taxon>Selenomonadales</taxon>
        <taxon>Selenomonadaceae</taxon>
        <taxon>Selenomonas</taxon>
    </lineage>
</organism>
<gene>
    <name evidence="3 6" type="primary">rimP</name>
    <name evidence="6" type="ORF">GCM10008919_04880</name>
</gene>
<dbReference type="SUPFAM" id="SSF75420">
    <property type="entry name" value="YhbC-like, N-terminal domain"/>
    <property type="match status" value="1"/>
</dbReference>
<dbReference type="RefSeq" id="WP_304987873.1">
    <property type="nucleotide sequence ID" value="NZ_BAAACR010000002.1"/>
</dbReference>
<evidence type="ECO:0000256" key="1">
    <source>
        <dbReference type="ARBA" id="ARBA00022490"/>
    </source>
</evidence>
<evidence type="ECO:0000259" key="5">
    <source>
        <dbReference type="Pfam" id="PF17384"/>
    </source>
</evidence>
<evidence type="ECO:0000256" key="2">
    <source>
        <dbReference type="ARBA" id="ARBA00022517"/>
    </source>
</evidence>
<dbReference type="CDD" id="cd01734">
    <property type="entry name" value="YlxS_C"/>
    <property type="match status" value="1"/>
</dbReference>
<name>A0ABP3CH09_9FIRM</name>
<feature type="domain" description="Ribosome maturation factor RimP C-terminal" evidence="5">
    <location>
        <begin position="87"/>
        <end position="149"/>
    </location>
</feature>
<dbReference type="Proteomes" id="UP001500399">
    <property type="component" value="Unassembled WGS sequence"/>
</dbReference>
<evidence type="ECO:0000256" key="3">
    <source>
        <dbReference type="HAMAP-Rule" id="MF_01077"/>
    </source>
</evidence>
<dbReference type="Gene3D" id="3.30.300.70">
    <property type="entry name" value="RimP-like superfamily, N-terminal"/>
    <property type="match status" value="1"/>
</dbReference>
<protein>
    <recommendedName>
        <fullName evidence="3">Ribosome maturation factor RimP</fullName>
    </recommendedName>
</protein>
<keyword evidence="1 3" id="KW-0963">Cytoplasm</keyword>
<dbReference type="PANTHER" id="PTHR33867">
    <property type="entry name" value="RIBOSOME MATURATION FACTOR RIMP"/>
    <property type="match status" value="1"/>
</dbReference>
<evidence type="ECO:0000313" key="7">
    <source>
        <dbReference type="Proteomes" id="UP001500399"/>
    </source>
</evidence>
<dbReference type="InterPro" id="IPR036847">
    <property type="entry name" value="RimP_C_sf"/>
</dbReference>
<dbReference type="InterPro" id="IPR035956">
    <property type="entry name" value="RimP_N_sf"/>
</dbReference>
<dbReference type="InterPro" id="IPR028998">
    <property type="entry name" value="RimP_C"/>
</dbReference>
<reference evidence="7" key="1">
    <citation type="journal article" date="2019" name="Int. J. Syst. Evol. Microbiol.">
        <title>The Global Catalogue of Microorganisms (GCM) 10K type strain sequencing project: providing services to taxonomists for standard genome sequencing and annotation.</title>
        <authorList>
            <consortium name="The Broad Institute Genomics Platform"/>
            <consortium name="The Broad Institute Genome Sequencing Center for Infectious Disease"/>
            <person name="Wu L."/>
            <person name="Ma J."/>
        </authorList>
    </citation>
    <scope>NUCLEOTIDE SEQUENCE [LARGE SCALE GENOMIC DNA]</scope>
    <source>
        <strain evidence="7">JCM 8542</strain>
    </source>
</reference>
<dbReference type="Gene3D" id="2.30.30.180">
    <property type="entry name" value="Ribosome maturation factor RimP, C-terminal domain"/>
    <property type="match status" value="1"/>
</dbReference>
<feature type="domain" description="Ribosome maturation factor RimP N-terminal" evidence="4">
    <location>
        <begin position="20"/>
        <end position="84"/>
    </location>
</feature>
<dbReference type="Pfam" id="PF17384">
    <property type="entry name" value="DUF150_C"/>
    <property type="match status" value="1"/>
</dbReference>
<dbReference type="PANTHER" id="PTHR33867:SF1">
    <property type="entry name" value="RIBOSOME MATURATION FACTOR RIMP"/>
    <property type="match status" value="1"/>
</dbReference>
<accession>A0ABP3CH09</accession>
<evidence type="ECO:0000259" key="4">
    <source>
        <dbReference type="Pfam" id="PF02576"/>
    </source>
</evidence>
<comment type="similarity">
    <text evidence="3">Belongs to the RimP family.</text>
</comment>
<dbReference type="Pfam" id="PF02576">
    <property type="entry name" value="RimP_N"/>
    <property type="match status" value="1"/>
</dbReference>
<dbReference type="InterPro" id="IPR028989">
    <property type="entry name" value="RimP_N"/>
</dbReference>
<keyword evidence="7" id="KW-1185">Reference proteome</keyword>
<comment type="caution">
    <text evidence="6">The sequence shown here is derived from an EMBL/GenBank/DDBJ whole genome shotgun (WGS) entry which is preliminary data.</text>
</comment>
<evidence type="ECO:0000313" key="6">
    <source>
        <dbReference type="EMBL" id="GAA0204592.1"/>
    </source>
</evidence>
<comment type="subcellular location">
    <subcellularLocation>
        <location evidence="3">Cytoplasm</location>
    </subcellularLocation>
</comment>
<dbReference type="EMBL" id="BAAACR010000002">
    <property type="protein sequence ID" value="GAA0204592.1"/>
    <property type="molecule type" value="Genomic_DNA"/>
</dbReference>
<dbReference type="InterPro" id="IPR003728">
    <property type="entry name" value="Ribosome_maturation_RimP"/>
</dbReference>
<comment type="function">
    <text evidence="3">Required for maturation of 30S ribosomal subunits.</text>
</comment>
<keyword evidence="2 3" id="KW-0690">Ribosome biogenesis</keyword>
<dbReference type="HAMAP" id="MF_01077">
    <property type="entry name" value="RimP"/>
    <property type="match status" value="1"/>
</dbReference>